<protein>
    <submittedName>
        <fullName evidence="1">Uncharacterized protein</fullName>
    </submittedName>
</protein>
<feature type="non-terminal residue" evidence="1">
    <location>
        <position position="1"/>
    </location>
</feature>
<reference evidence="1" key="1">
    <citation type="journal article" date="2014" name="Front. Microbiol.">
        <title>High frequency of phylogenetically diverse reductive dehalogenase-homologous genes in deep subseafloor sedimentary metagenomes.</title>
        <authorList>
            <person name="Kawai M."/>
            <person name="Futagami T."/>
            <person name="Toyoda A."/>
            <person name="Takaki Y."/>
            <person name="Nishi S."/>
            <person name="Hori S."/>
            <person name="Arai W."/>
            <person name="Tsubouchi T."/>
            <person name="Morono Y."/>
            <person name="Uchiyama I."/>
            <person name="Ito T."/>
            <person name="Fujiyama A."/>
            <person name="Inagaki F."/>
            <person name="Takami H."/>
        </authorList>
    </citation>
    <scope>NUCLEOTIDE SEQUENCE</scope>
    <source>
        <strain evidence="1">Expedition CK06-06</strain>
    </source>
</reference>
<comment type="caution">
    <text evidence="1">The sequence shown here is derived from an EMBL/GenBank/DDBJ whole genome shotgun (WGS) entry which is preliminary data.</text>
</comment>
<organism evidence="1">
    <name type="scientific">marine sediment metagenome</name>
    <dbReference type="NCBI Taxonomy" id="412755"/>
    <lineage>
        <taxon>unclassified sequences</taxon>
        <taxon>metagenomes</taxon>
        <taxon>ecological metagenomes</taxon>
    </lineage>
</organism>
<gene>
    <name evidence="1" type="ORF">S06H3_27443</name>
</gene>
<dbReference type="AlphaFoldDB" id="X1LNU0"/>
<evidence type="ECO:0000313" key="1">
    <source>
        <dbReference type="EMBL" id="GAI21007.1"/>
    </source>
</evidence>
<dbReference type="EMBL" id="BARV01015918">
    <property type="protein sequence ID" value="GAI21007.1"/>
    <property type="molecule type" value="Genomic_DNA"/>
</dbReference>
<proteinExistence type="predicted"/>
<accession>X1LNU0</accession>
<name>X1LNU0_9ZZZZ</name>
<sequence>HNFLINLGITFLYWLGRITGKGHGMIALARKRHEEGCIEKS</sequence>